<dbReference type="InterPro" id="IPR007441">
    <property type="entry name" value="EutH"/>
</dbReference>
<feature type="transmembrane region" description="Helical" evidence="1">
    <location>
        <begin position="105"/>
        <end position="131"/>
    </location>
</feature>
<feature type="transmembrane region" description="Helical" evidence="1">
    <location>
        <begin position="138"/>
        <end position="166"/>
    </location>
</feature>
<dbReference type="RefSeq" id="WP_182369855.1">
    <property type="nucleotide sequence ID" value="NZ_CP059139.1"/>
</dbReference>
<keyword evidence="1" id="KW-1133">Transmembrane helix</keyword>
<name>A0A7G5DPT9_9PSED</name>
<feature type="transmembrane region" description="Helical" evidence="1">
    <location>
        <begin position="308"/>
        <end position="326"/>
    </location>
</feature>
<evidence type="ECO:0000256" key="1">
    <source>
        <dbReference type="SAM" id="Phobius"/>
    </source>
</evidence>
<dbReference type="PANTHER" id="PTHR40089:SF1">
    <property type="entry name" value="ETHANOLAMINE PERMEASE EUTH-RELATED"/>
    <property type="match status" value="1"/>
</dbReference>
<keyword evidence="3" id="KW-1185">Reference proteome</keyword>
<feature type="transmembrane region" description="Helical" evidence="1">
    <location>
        <begin position="362"/>
        <end position="382"/>
    </location>
</feature>
<evidence type="ECO:0000313" key="3">
    <source>
        <dbReference type="Proteomes" id="UP000515276"/>
    </source>
</evidence>
<feature type="transmembrane region" description="Helical" evidence="1">
    <location>
        <begin position="227"/>
        <end position="246"/>
    </location>
</feature>
<dbReference type="Proteomes" id="UP000515276">
    <property type="component" value="Chromosome"/>
</dbReference>
<dbReference type="GO" id="GO:0005886">
    <property type="term" value="C:plasma membrane"/>
    <property type="evidence" value="ECO:0007669"/>
    <property type="project" value="TreeGrafter"/>
</dbReference>
<feature type="transmembrane region" description="Helical" evidence="1">
    <location>
        <begin position="38"/>
        <end position="59"/>
    </location>
</feature>
<reference evidence="2 3" key="1">
    <citation type="journal article" date="2020" name="G3 (Bethesda)">
        <title>CeMbio - The Caenorhabditis elegans Microbiome Resource.</title>
        <authorList>
            <person name="Dirksen P."/>
            <person name="Assie A."/>
            <person name="Zimmermann J."/>
            <person name="Zhang F."/>
            <person name="Tietje A.M."/>
            <person name="Marsh S.A."/>
            <person name="Felix M.A."/>
            <person name="Shapira M."/>
            <person name="Kaleta C."/>
            <person name="Schulenburg H."/>
            <person name="Samuel B."/>
        </authorList>
    </citation>
    <scope>NUCLEOTIDE SEQUENCE [LARGE SCALE GENOMIC DNA]</scope>
    <source>
        <strain evidence="2 3">MSPm1</strain>
    </source>
</reference>
<feature type="transmembrane region" description="Helical" evidence="1">
    <location>
        <begin position="7"/>
        <end position="26"/>
    </location>
</feature>
<feature type="transmembrane region" description="Helical" evidence="1">
    <location>
        <begin position="186"/>
        <end position="207"/>
    </location>
</feature>
<dbReference type="Pfam" id="PF04346">
    <property type="entry name" value="EutH"/>
    <property type="match status" value="1"/>
</dbReference>
<dbReference type="NCBIfam" id="NF011668">
    <property type="entry name" value="PRK15086.1-4"/>
    <property type="match status" value="1"/>
</dbReference>
<feature type="transmembrane region" description="Helical" evidence="1">
    <location>
        <begin position="71"/>
        <end position="93"/>
    </location>
</feature>
<organism evidence="2 3">
    <name type="scientific">Pseudomonas berkeleyensis</name>
    <dbReference type="NCBI Taxonomy" id="2726956"/>
    <lineage>
        <taxon>Bacteria</taxon>
        <taxon>Pseudomonadati</taxon>
        <taxon>Pseudomonadota</taxon>
        <taxon>Gammaproteobacteria</taxon>
        <taxon>Pseudomonadales</taxon>
        <taxon>Pseudomonadaceae</taxon>
        <taxon>Pseudomonas</taxon>
    </lineage>
</organism>
<keyword evidence="1" id="KW-0812">Transmembrane</keyword>
<protein>
    <submittedName>
        <fullName evidence="2">Ethanolamine utilization protein EutH</fullName>
    </submittedName>
</protein>
<dbReference type="PIRSF" id="PIRSF019466">
    <property type="entry name" value="EutH"/>
    <property type="match status" value="1"/>
</dbReference>
<accession>A0A7G5DPT9</accession>
<dbReference type="PANTHER" id="PTHR40089">
    <property type="entry name" value="ETHANOLAMINE UTILIZATION PROTEIN EUTH"/>
    <property type="match status" value="1"/>
</dbReference>
<evidence type="ECO:0000313" key="2">
    <source>
        <dbReference type="EMBL" id="QMV63764.1"/>
    </source>
</evidence>
<sequence>MAEFGNFVIYLIMIGAVVGAFASVVQPQSGLGKEFVNGIHSIGPVFLAQAGIMISIPYLSKLISLVLGPYFAAMGSDVSIAALSIIAVDMGGYQLADALTANRDMWIAAMIVGYTSGATIVYLIPVGLMMLERKDHKYLALGAMAGLISIPFAVLAALMMITLFNLPVRDIVSTSSQATHLLTLDFVGALKLLAPLFVFCFLLAAGLRYRATMMVNGFLIFGKLMDAFIKMILAFAIVEHFTGFFSKTVGWGFDPMFADEKELFRAIEIAGYIGIMLAGTFPICYLFNKYCRRPMEMLGRQLGLSAPGAAAFVMVLANIIAVYHMFKSMNARDKVLCVAMGVCAQATIGDHLAFTANFQPSLIMPILLAKLFGGLLAVFIAVKISVPAANRYEAEERKAEPVGNSELSPA</sequence>
<feature type="transmembrane region" description="Helical" evidence="1">
    <location>
        <begin position="266"/>
        <end position="287"/>
    </location>
</feature>
<keyword evidence="1" id="KW-0472">Membrane</keyword>
<dbReference type="GO" id="GO:0034228">
    <property type="term" value="F:ethanolamine transmembrane transporter activity"/>
    <property type="evidence" value="ECO:0007669"/>
    <property type="project" value="InterPro"/>
</dbReference>
<proteinExistence type="predicted"/>
<dbReference type="AlphaFoldDB" id="A0A7G5DPT9"/>
<gene>
    <name evidence="2" type="primary">eutH</name>
    <name evidence="2" type="ORF">HS968_01525</name>
</gene>
<dbReference type="EMBL" id="CP059139">
    <property type="protein sequence ID" value="QMV63764.1"/>
    <property type="molecule type" value="Genomic_DNA"/>
</dbReference>